<keyword evidence="2" id="KW-1185">Reference proteome</keyword>
<dbReference type="AlphaFoldDB" id="A0A2A9ND19"/>
<dbReference type="Proteomes" id="UP000242287">
    <property type="component" value="Unassembled WGS sequence"/>
</dbReference>
<accession>A0A2A9ND19</accession>
<dbReference type="OrthoDB" id="3038759at2759"/>
<organism evidence="1 2">
    <name type="scientific">Amanita thiersii Skay4041</name>
    <dbReference type="NCBI Taxonomy" id="703135"/>
    <lineage>
        <taxon>Eukaryota</taxon>
        <taxon>Fungi</taxon>
        <taxon>Dikarya</taxon>
        <taxon>Basidiomycota</taxon>
        <taxon>Agaricomycotina</taxon>
        <taxon>Agaricomycetes</taxon>
        <taxon>Agaricomycetidae</taxon>
        <taxon>Agaricales</taxon>
        <taxon>Pluteineae</taxon>
        <taxon>Amanitaceae</taxon>
        <taxon>Amanita</taxon>
    </lineage>
</organism>
<gene>
    <name evidence="1" type="ORF">AMATHDRAFT_70440</name>
</gene>
<evidence type="ECO:0000313" key="1">
    <source>
        <dbReference type="EMBL" id="PFH46151.1"/>
    </source>
</evidence>
<sequence>MTLKLDIDILYGGRGDHALIYAILTGFKQCVSRWQSIEIAWNISNSILKKVFRGPIHAPLLHAFTFRVVHQEESSLFEVSFPALTRFSSSLLYRSLVNINISWYLLTHLDIHVGFSYSIALEVLERCPKLVHYTVDLTGSFSGSI</sequence>
<reference evidence="1 2" key="1">
    <citation type="submission" date="2014-02" db="EMBL/GenBank/DDBJ databases">
        <title>Transposable element dynamics among asymbiotic and ectomycorrhizal Amanita fungi.</title>
        <authorList>
            <consortium name="DOE Joint Genome Institute"/>
            <person name="Hess J."/>
            <person name="Skrede I."/>
            <person name="Wolfe B."/>
            <person name="LaButti K."/>
            <person name="Ohm R.A."/>
            <person name="Grigoriev I.V."/>
            <person name="Pringle A."/>
        </authorList>
    </citation>
    <scope>NUCLEOTIDE SEQUENCE [LARGE SCALE GENOMIC DNA]</scope>
    <source>
        <strain evidence="1 2">SKay4041</strain>
    </source>
</reference>
<evidence type="ECO:0008006" key="3">
    <source>
        <dbReference type="Google" id="ProtNLM"/>
    </source>
</evidence>
<protein>
    <recommendedName>
        <fullName evidence="3">F-box domain-containing protein</fullName>
    </recommendedName>
</protein>
<proteinExistence type="predicted"/>
<dbReference type="EMBL" id="KZ302228">
    <property type="protein sequence ID" value="PFH46151.1"/>
    <property type="molecule type" value="Genomic_DNA"/>
</dbReference>
<evidence type="ECO:0000313" key="2">
    <source>
        <dbReference type="Proteomes" id="UP000242287"/>
    </source>
</evidence>
<name>A0A2A9ND19_9AGAR</name>